<evidence type="ECO:0000313" key="8">
    <source>
        <dbReference type="Proteomes" id="UP000645462"/>
    </source>
</evidence>
<keyword evidence="3 4" id="KW-0620">Polyamine biosynthesis</keyword>
<dbReference type="Gene3D" id="1.20.1250.20">
    <property type="entry name" value="MFS general substrate transporter like domains"/>
    <property type="match status" value="1"/>
</dbReference>
<keyword evidence="5" id="KW-0812">Transmembrane</keyword>
<dbReference type="PROSITE" id="PS51006">
    <property type="entry name" value="PABS_2"/>
    <property type="match status" value="1"/>
</dbReference>
<dbReference type="Proteomes" id="UP000645462">
    <property type="component" value="Unassembled WGS sequence"/>
</dbReference>
<accession>A0ABQ1K7G4</accession>
<keyword evidence="5" id="KW-1133">Transmembrane helix</keyword>
<dbReference type="SUPFAM" id="SSF53335">
    <property type="entry name" value="S-adenosyl-L-methionine-dependent methyltransferases"/>
    <property type="match status" value="1"/>
</dbReference>
<evidence type="ECO:0000256" key="5">
    <source>
        <dbReference type="SAM" id="Phobius"/>
    </source>
</evidence>
<dbReference type="RefSeq" id="WP_188479929.1">
    <property type="nucleotide sequence ID" value="NZ_BMFC01000001.1"/>
</dbReference>
<evidence type="ECO:0000256" key="4">
    <source>
        <dbReference type="PROSITE-ProRule" id="PRU00354"/>
    </source>
</evidence>
<evidence type="ECO:0000259" key="6">
    <source>
        <dbReference type="PROSITE" id="PS51006"/>
    </source>
</evidence>
<comment type="similarity">
    <text evidence="1">Belongs to the spermidine/spermine synthase family.</text>
</comment>
<dbReference type="NCBIfam" id="NF037959">
    <property type="entry name" value="MFS_SpdSyn"/>
    <property type="match status" value="1"/>
</dbReference>
<dbReference type="EMBL" id="BMFC01000001">
    <property type="protein sequence ID" value="GGB87649.1"/>
    <property type="molecule type" value="Genomic_DNA"/>
</dbReference>
<feature type="transmembrane region" description="Helical" evidence="5">
    <location>
        <begin position="177"/>
        <end position="196"/>
    </location>
</feature>
<keyword evidence="8" id="KW-1185">Reference proteome</keyword>
<feature type="domain" description="PABS" evidence="6">
    <location>
        <begin position="315"/>
        <end position="442"/>
    </location>
</feature>
<keyword evidence="5" id="KW-0472">Membrane</keyword>
<evidence type="ECO:0000256" key="3">
    <source>
        <dbReference type="ARBA" id="ARBA00023115"/>
    </source>
</evidence>
<feature type="transmembrane region" description="Helical" evidence="5">
    <location>
        <begin position="42"/>
        <end position="60"/>
    </location>
</feature>
<feature type="transmembrane region" description="Helical" evidence="5">
    <location>
        <begin position="72"/>
        <end position="95"/>
    </location>
</feature>
<dbReference type="InterPro" id="IPR029063">
    <property type="entry name" value="SAM-dependent_MTases_sf"/>
</dbReference>
<feature type="active site" description="Proton acceptor" evidence="4">
    <location>
        <position position="362"/>
    </location>
</feature>
<protein>
    <recommendedName>
        <fullName evidence="6">PABS domain-containing protein</fullName>
    </recommendedName>
</protein>
<dbReference type="InterPro" id="IPR036259">
    <property type="entry name" value="MFS_trans_sf"/>
</dbReference>
<evidence type="ECO:0000256" key="1">
    <source>
        <dbReference type="ARBA" id="ARBA00007867"/>
    </source>
</evidence>
<comment type="caution">
    <text evidence="7">The sequence shown here is derived from an EMBL/GenBank/DDBJ whole genome shotgun (WGS) entry which is preliminary data.</text>
</comment>
<name>A0ABQ1K7G4_9RHOB</name>
<dbReference type="InterPro" id="IPR030374">
    <property type="entry name" value="PABS"/>
</dbReference>
<dbReference type="CDD" id="cd02440">
    <property type="entry name" value="AdoMet_MTases"/>
    <property type="match status" value="1"/>
</dbReference>
<sequence>MPLPPLWLLVALQATVSAASMVVEIVAGRMLAPYVGMSLYTWTSVIAVVLAGFSAGHWWGGRLADRPGINPMVATGWALVAAAVTTALAGLALRASAEPVLTAFPQPVWGITGLTLAAFFLPSLFAGIPAPLLTQVSLSGPSRQGQALGAMFASGAIGAILGTLLAGFVFISWLGSLWTLTTVTLVYAGGAALCFVLGRGLRALHGATLVGAMALGLSSALSNGPCTIESRYFCLQTVDVSADPSHVTRAMVIDHLVHGISAQDAPDIMFTDHAAMLDALTRLRAPTADPATFHIGGGNYALPRAFAHRGFTTTTVAEIDPAVTELAQRDFWFDPAGVQILDMDARRALLVDPRRYDVVIGDAFTDTAVPQHLVTAEFFELVRDRLTSEGTYLMNVIDYSDRMQAVGSVVLTLRDIFPVVEVWTEARRPAPGERVVMVIAAGTSETPTDSFSVPAPERTTFAALGAGFVDQLAATGVRLTDDYAPIDRLVGPRD</sequence>
<dbReference type="Gene3D" id="3.40.50.150">
    <property type="entry name" value="Vaccinia Virus protein VP39"/>
    <property type="match status" value="1"/>
</dbReference>
<feature type="transmembrane region" description="Helical" evidence="5">
    <location>
        <begin position="107"/>
        <end position="128"/>
    </location>
</feature>
<dbReference type="PANTHER" id="PTHR43317:SF1">
    <property type="entry name" value="THERMOSPERMINE SYNTHASE ACAULIS5"/>
    <property type="match status" value="1"/>
</dbReference>
<dbReference type="PANTHER" id="PTHR43317">
    <property type="entry name" value="THERMOSPERMINE SYNTHASE ACAULIS5"/>
    <property type="match status" value="1"/>
</dbReference>
<evidence type="ECO:0000313" key="7">
    <source>
        <dbReference type="EMBL" id="GGB87649.1"/>
    </source>
</evidence>
<dbReference type="SUPFAM" id="SSF103473">
    <property type="entry name" value="MFS general substrate transporter"/>
    <property type="match status" value="1"/>
</dbReference>
<reference evidence="8" key="1">
    <citation type="journal article" date="2019" name="Int. J. Syst. Evol. Microbiol.">
        <title>The Global Catalogue of Microorganisms (GCM) 10K type strain sequencing project: providing services to taxonomists for standard genome sequencing and annotation.</title>
        <authorList>
            <consortium name="The Broad Institute Genomics Platform"/>
            <consortium name="The Broad Institute Genome Sequencing Center for Infectious Disease"/>
            <person name="Wu L."/>
            <person name="Ma J."/>
        </authorList>
    </citation>
    <scope>NUCLEOTIDE SEQUENCE [LARGE SCALE GENOMIC DNA]</scope>
    <source>
        <strain evidence="8">CGMCC 1.12478</strain>
    </source>
</reference>
<proteinExistence type="inferred from homology"/>
<organism evidence="7 8">
    <name type="scientific">Marivita lacus</name>
    <dbReference type="NCBI Taxonomy" id="1323742"/>
    <lineage>
        <taxon>Bacteria</taxon>
        <taxon>Pseudomonadati</taxon>
        <taxon>Pseudomonadota</taxon>
        <taxon>Alphaproteobacteria</taxon>
        <taxon>Rhodobacterales</taxon>
        <taxon>Roseobacteraceae</taxon>
        <taxon>Marivita</taxon>
    </lineage>
</organism>
<feature type="transmembrane region" description="Helical" evidence="5">
    <location>
        <begin position="148"/>
        <end position="171"/>
    </location>
</feature>
<gene>
    <name evidence="7" type="ORF">GCM10011363_00330</name>
</gene>
<evidence type="ECO:0000256" key="2">
    <source>
        <dbReference type="ARBA" id="ARBA00022679"/>
    </source>
</evidence>
<keyword evidence="2 4" id="KW-0808">Transferase</keyword>